<accession>A0ABX0FP26</accession>
<dbReference type="Gene3D" id="1.20.1600.10">
    <property type="entry name" value="Outer membrane efflux proteins (OEP)"/>
    <property type="match status" value="1"/>
</dbReference>
<evidence type="ECO:0000256" key="1">
    <source>
        <dbReference type="ARBA" id="ARBA00007613"/>
    </source>
</evidence>
<dbReference type="InterPro" id="IPR003423">
    <property type="entry name" value="OMP_efflux"/>
</dbReference>
<comment type="caution">
    <text evidence="3">The sequence shown here is derived from an EMBL/GenBank/DDBJ whole genome shotgun (WGS) entry which is preliminary data.</text>
</comment>
<keyword evidence="2" id="KW-1134">Transmembrane beta strand</keyword>
<dbReference type="Proteomes" id="UP000666369">
    <property type="component" value="Unassembled WGS sequence"/>
</dbReference>
<dbReference type="SUPFAM" id="SSF56954">
    <property type="entry name" value="Outer membrane efflux proteins (OEP)"/>
    <property type="match status" value="1"/>
</dbReference>
<dbReference type="PROSITE" id="PS51257">
    <property type="entry name" value="PROKAR_LIPOPROTEIN"/>
    <property type="match status" value="1"/>
</dbReference>
<evidence type="ECO:0000313" key="3">
    <source>
        <dbReference type="EMBL" id="NGZ86205.1"/>
    </source>
</evidence>
<name>A0ABX0FP26_9BURK</name>
<protein>
    <submittedName>
        <fullName evidence="3">Efflux transporter outer membrane subunit</fullName>
    </submittedName>
</protein>
<dbReference type="EMBL" id="JAADJT010000008">
    <property type="protein sequence ID" value="NGZ86205.1"/>
    <property type="molecule type" value="Genomic_DNA"/>
</dbReference>
<comment type="subcellular location">
    <subcellularLocation>
        <location evidence="2">Cell membrane</location>
        <topology evidence="2">Lipid-anchor</topology>
    </subcellularLocation>
</comment>
<keyword evidence="4" id="KW-1185">Reference proteome</keyword>
<dbReference type="Pfam" id="PF02321">
    <property type="entry name" value="OEP"/>
    <property type="match status" value="2"/>
</dbReference>
<organism evidence="3 4">
    <name type="scientific">Duganella aceris</name>
    <dbReference type="NCBI Taxonomy" id="2703883"/>
    <lineage>
        <taxon>Bacteria</taxon>
        <taxon>Pseudomonadati</taxon>
        <taxon>Pseudomonadota</taxon>
        <taxon>Betaproteobacteria</taxon>
        <taxon>Burkholderiales</taxon>
        <taxon>Oxalobacteraceae</taxon>
        <taxon>Telluria group</taxon>
        <taxon>Duganella</taxon>
    </lineage>
</organism>
<dbReference type="NCBIfam" id="TIGR01845">
    <property type="entry name" value="outer_NodT"/>
    <property type="match status" value="1"/>
</dbReference>
<dbReference type="PANTHER" id="PTHR30203">
    <property type="entry name" value="OUTER MEMBRANE CATION EFFLUX PROTEIN"/>
    <property type="match status" value="1"/>
</dbReference>
<evidence type="ECO:0000313" key="4">
    <source>
        <dbReference type="Proteomes" id="UP000666369"/>
    </source>
</evidence>
<proteinExistence type="inferred from homology"/>
<dbReference type="Gene3D" id="2.20.200.10">
    <property type="entry name" value="Outer membrane efflux proteins (OEP)"/>
    <property type="match status" value="1"/>
</dbReference>
<dbReference type="InterPro" id="IPR010131">
    <property type="entry name" value="MdtP/NodT-like"/>
</dbReference>
<dbReference type="RefSeq" id="WP_166105874.1">
    <property type="nucleotide sequence ID" value="NZ_JAADJT010000008.1"/>
</dbReference>
<dbReference type="PANTHER" id="PTHR30203:SF21">
    <property type="entry name" value="OUTER MEMBRANE COMPONENT OF MULTIDRUG EFFLUX PUMP-RELATED"/>
    <property type="match status" value="1"/>
</dbReference>
<keyword evidence="2" id="KW-0472">Membrane</keyword>
<reference evidence="3 4" key="1">
    <citation type="submission" date="2020-01" db="EMBL/GenBank/DDBJ databases">
        <authorList>
            <person name="Lee S.D."/>
        </authorList>
    </citation>
    <scope>NUCLEOTIDE SEQUENCE [LARGE SCALE GENOMIC DNA]</scope>
    <source>
        <strain evidence="3 4">SAP-35</strain>
    </source>
</reference>
<evidence type="ECO:0000256" key="2">
    <source>
        <dbReference type="RuleBase" id="RU362097"/>
    </source>
</evidence>
<feature type="chain" id="PRO_5044983808" evidence="2">
    <location>
        <begin position="23"/>
        <end position="481"/>
    </location>
</feature>
<reference evidence="4" key="2">
    <citation type="submission" date="2023-07" db="EMBL/GenBank/DDBJ databases">
        <title>Duganella aceri sp. nov., isolated from tree sap.</title>
        <authorList>
            <person name="Kim I.S."/>
        </authorList>
    </citation>
    <scope>NUCLEOTIDE SEQUENCE [LARGE SCALE GENOMIC DNA]</scope>
    <source>
        <strain evidence="4">SAP-35</strain>
    </source>
</reference>
<keyword evidence="2" id="KW-0449">Lipoprotein</keyword>
<sequence>MRTTLLRRFAPLALVAALSACGTVGPEYRVPEQAAVKRPEAAAPFLGTDEPAYSAAALPEHWWRLYDDPVLDRLIKQALEANTDLRVAAANLARSRAVLQEADGAGKPAIGVSAVPSVGRSSGAAKGSPSALPDVWSYDAGVSVSYQVDMFGKIARAVESARADTQAAQAGVDLVRVTVAADTARAYADACSAVRQMTVAQQSVDLQQKFVALTDERTRGGRGTAIDGARARSQLAQLQAALPPLQAQHRTAHYRLAALTGLTPAEMNMHLLTCEAAPRLTTQIPVGDGAALLRRRPDIRQAERSLASSTARIGVATADLYPSISLGLSAGSTGLLDHFGAGNTARWSLGPLISWSVPSNGVARSRIAQAEAGADGALAHFDGVVLNALKEVESAMTVYARELDRNAALKTARDQSALVSQQSHQLYQYGRTDFLSVLDADRTLAATDAAWAASDAQLAGDQITLFLALGGGWQSPERKAQ</sequence>
<feature type="signal peptide" evidence="2">
    <location>
        <begin position="1"/>
        <end position="22"/>
    </location>
</feature>
<keyword evidence="2" id="KW-0812">Transmembrane</keyword>
<gene>
    <name evidence="3" type="ORF">GW587_18345</name>
</gene>
<comment type="similarity">
    <text evidence="1 2">Belongs to the outer membrane factor (OMF) (TC 1.B.17) family.</text>
</comment>
<keyword evidence="2" id="KW-0732">Signal</keyword>
<keyword evidence="2" id="KW-0564">Palmitate</keyword>